<dbReference type="AlphaFoldDB" id="A0A160ME91"/>
<dbReference type="RefSeq" id="WP_019380142.1">
    <property type="nucleotide sequence ID" value="NZ_CP015506.1"/>
</dbReference>
<name>A0A160ME91_9BACI</name>
<sequence length="650" mass="75876">MIIGKTSWIGGIPITSLLNTPIIHEEESLAGFVYRLASANYYSSPKIIADHINLTLWDLQQNVFDKNMCKEISYLSNVDIEDLYERSYHPIEEYMDLKIKKLLFLKSSVKFCPECLKGDKVHKYLWGFNSVSMCIKHSLILSNCCQYCKRKIQLKSLLDGRCSACGFHYENSPVNRIQKQSEYYKAQYELHQFILGDNNCKFSDSELTLVEYMTLFDALFKLFDGLNTFIQPMSEGIYMKFDYHHLYDQTFYTAAFANVYWMCFVNYPHNLIYALESFDKSDCTMKKYRKRQFKKTLSGNKSFLFLKKEYEKYLLESAKAGRLNRNLASYDKETSQKLKIEYYNKRDLIERFNLSKGEVNELCVKGWLKPNIINKGKYINYLFEVTTAKKVISDYQLSQKSLITKKESARLLGISIESINTLIQEGIIEQKASLLNKQTSFIDENSIDKLTKSISKKAKKPERKEPSSLLSLKKCLDKYVTSGLQISKLIKLSIDGKIKVYKEGDGSNLTHLYFEEDEIKRFLKTESIQRDGYNLGEASKILGFGERTLHKMINANIINPDKIMKKSNNRVVYMFSQKCVDDFYNQFITASDASLKYQININTLRNYIFDKKIRNELSGICNRVLFEKKELEALLFTIRQQPKKKNFRLD</sequence>
<evidence type="ECO:0000313" key="2">
    <source>
        <dbReference type="EMBL" id="AND41449.1"/>
    </source>
</evidence>
<evidence type="ECO:0000259" key="1">
    <source>
        <dbReference type="Pfam" id="PF06527"/>
    </source>
</evidence>
<reference evidence="2 3" key="1">
    <citation type="submission" date="2016-04" db="EMBL/GenBank/DDBJ databases">
        <title>Complete genome sequence of Bacillus oceanisediminis strain 2691.</title>
        <authorList>
            <person name="Jeong H."/>
            <person name="Kim H.J."/>
            <person name="Lee D.-W."/>
        </authorList>
    </citation>
    <scope>NUCLEOTIDE SEQUENCE [LARGE SCALE GENOMIC DNA]</scope>
    <source>
        <strain evidence="2 3">2691</strain>
    </source>
</reference>
<dbReference type="eggNOG" id="ENOG5030EMZ">
    <property type="taxonomic scope" value="Bacteria"/>
</dbReference>
<dbReference type="Proteomes" id="UP000077856">
    <property type="component" value="Chromosome"/>
</dbReference>
<gene>
    <name evidence="2" type="ORF">A361_20540</name>
</gene>
<feature type="domain" description="TniQ" evidence="1">
    <location>
        <begin position="21"/>
        <end position="139"/>
    </location>
</feature>
<dbReference type="STRING" id="1196031.A361_20540"/>
<dbReference type="Pfam" id="PF06527">
    <property type="entry name" value="TniQ"/>
    <property type="match status" value="1"/>
</dbReference>
<organism evidence="2 3">
    <name type="scientific">Cytobacillus oceanisediminis 2691</name>
    <dbReference type="NCBI Taxonomy" id="1196031"/>
    <lineage>
        <taxon>Bacteria</taxon>
        <taxon>Bacillati</taxon>
        <taxon>Bacillota</taxon>
        <taxon>Bacilli</taxon>
        <taxon>Bacillales</taxon>
        <taxon>Bacillaceae</taxon>
        <taxon>Cytobacillus</taxon>
    </lineage>
</organism>
<protein>
    <recommendedName>
        <fullName evidence="1">TniQ domain-containing protein</fullName>
    </recommendedName>
</protein>
<dbReference type="KEGG" id="bon:A361_20540"/>
<dbReference type="InterPro" id="IPR009492">
    <property type="entry name" value="TniQ"/>
</dbReference>
<evidence type="ECO:0000313" key="3">
    <source>
        <dbReference type="Proteomes" id="UP000077856"/>
    </source>
</evidence>
<accession>A0A160ME91</accession>
<dbReference type="EMBL" id="CP015506">
    <property type="protein sequence ID" value="AND41449.1"/>
    <property type="molecule type" value="Genomic_DNA"/>
</dbReference>
<proteinExistence type="predicted"/>